<feature type="domain" description="Ribonucleotide reductase large subunit C-terminal" evidence="6">
    <location>
        <begin position="96"/>
        <end position="217"/>
    </location>
</feature>
<dbReference type="InterPro" id="IPR000788">
    <property type="entry name" value="RNR_lg_C"/>
</dbReference>
<evidence type="ECO:0000256" key="3">
    <source>
        <dbReference type="ARBA" id="ARBA00023002"/>
    </source>
</evidence>
<evidence type="ECO:0000313" key="7">
    <source>
        <dbReference type="EMBL" id="AUG88535.1"/>
    </source>
</evidence>
<feature type="domain" description="Ribonucleotide reductase large subunit C-terminal" evidence="6">
    <location>
        <begin position="393"/>
        <end position="544"/>
    </location>
</feature>
<evidence type="ECO:0000313" key="8">
    <source>
        <dbReference type="Proteomes" id="UP000241282"/>
    </source>
</evidence>
<evidence type="ECO:0000259" key="5">
    <source>
        <dbReference type="Pfam" id="PF00317"/>
    </source>
</evidence>
<dbReference type="SUPFAM" id="SSF51998">
    <property type="entry name" value="PFL-like glycyl radical enzymes"/>
    <property type="match status" value="1"/>
</dbReference>
<dbReference type="GO" id="GO:0005524">
    <property type="term" value="F:ATP binding"/>
    <property type="evidence" value="ECO:0007669"/>
    <property type="project" value="InterPro"/>
</dbReference>
<evidence type="ECO:0000256" key="1">
    <source>
        <dbReference type="ARBA" id="ARBA00010406"/>
    </source>
</evidence>
<dbReference type="UniPathway" id="UPA00326"/>
<organism evidence="7 8">
    <name type="scientific">Pseudomonas phage TC6</name>
    <dbReference type="NCBI Taxonomy" id="2060947"/>
    <lineage>
        <taxon>Viruses</taxon>
        <taxon>Duplodnaviria</taxon>
        <taxon>Heunggongvirae</taxon>
        <taxon>Uroviricota</taxon>
        <taxon>Caudoviricetes</taxon>
        <taxon>Zobellviridae</taxon>
        <taxon>Paundecimvirus</taxon>
        <taxon>Paundecimvirus PA11</taxon>
    </lineage>
</organism>
<dbReference type="EC" id="1.17.4.1" evidence="2 4"/>
<dbReference type="PANTHER" id="PTHR11573">
    <property type="entry name" value="RIBONUCLEOSIDE-DIPHOSPHATE REDUCTASE LARGE CHAIN"/>
    <property type="match status" value="1"/>
</dbReference>
<dbReference type="PANTHER" id="PTHR11573:SF6">
    <property type="entry name" value="RIBONUCLEOSIDE-DIPHOSPHATE REDUCTASE LARGE SUBUNIT"/>
    <property type="match status" value="1"/>
</dbReference>
<comment type="function">
    <text evidence="4">Provides the precursors necessary for DNA synthesis. Catalyzes the biosynthesis of deoxyribonucleotides from the corresponding ribonucleotides.</text>
</comment>
<comment type="similarity">
    <text evidence="1 4">Belongs to the ribonucleoside diphosphate reductase large chain family.</text>
</comment>
<reference evidence="7 8" key="1">
    <citation type="submission" date="2017-12" db="EMBL/GenBank/DDBJ databases">
        <title>Genomic identification of Pseudomonas aeruginosa phage TC6.</title>
        <authorList>
            <person name="Lu S."/>
            <person name="Tang C."/>
            <person name="Deng C."/>
            <person name="Zhang Y."/>
            <person name="Xiao C."/>
        </authorList>
    </citation>
    <scope>NUCLEOTIDE SEQUENCE [LARGE SCALE GENOMIC DNA]</scope>
</reference>
<dbReference type="Proteomes" id="UP000241282">
    <property type="component" value="Segment"/>
</dbReference>
<gene>
    <name evidence="7" type="primary">TC6_024</name>
</gene>
<dbReference type="GO" id="GO:0004748">
    <property type="term" value="F:ribonucleoside-diphosphate reductase activity, thioredoxin disulfide as acceptor"/>
    <property type="evidence" value="ECO:0007669"/>
    <property type="project" value="UniProtKB-EC"/>
</dbReference>
<dbReference type="Pfam" id="PF00317">
    <property type="entry name" value="Ribonuc_red_lgN"/>
    <property type="match status" value="1"/>
</dbReference>
<dbReference type="InterPro" id="IPR013350">
    <property type="entry name" value="RNR_alpha"/>
</dbReference>
<dbReference type="InterPro" id="IPR013509">
    <property type="entry name" value="RNR_lsu_N"/>
</dbReference>
<feature type="domain" description="Ribonucleotide reductase large subunit C-terminal" evidence="6">
    <location>
        <begin position="224"/>
        <end position="387"/>
    </location>
</feature>
<comment type="catalytic activity">
    <reaction evidence="4">
        <text>a 2'-deoxyribonucleoside 5'-diphosphate + [thioredoxin]-disulfide + H2O = a ribonucleoside 5'-diphosphate + [thioredoxin]-dithiol</text>
        <dbReference type="Rhea" id="RHEA:23252"/>
        <dbReference type="Rhea" id="RHEA-COMP:10698"/>
        <dbReference type="Rhea" id="RHEA-COMP:10700"/>
        <dbReference type="ChEBI" id="CHEBI:15377"/>
        <dbReference type="ChEBI" id="CHEBI:29950"/>
        <dbReference type="ChEBI" id="CHEBI:50058"/>
        <dbReference type="ChEBI" id="CHEBI:57930"/>
        <dbReference type="ChEBI" id="CHEBI:73316"/>
        <dbReference type="EC" id="1.17.4.1"/>
    </reaction>
</comment>
<keyword evidence="4" id="KW-0215">Deoxyribonucleotide synthesis</keyword>
<dbReference type="GO" id="GO:0009263">
    <property type="term" value="P:deoxyribonucleotide biosynthetic process"/>
    <property type="evidence" value="ECO:0007669"/>
    <property type="project" value="UniProtKB-KW"/>
</dbReference>
<dbReference type="PRINTS" id="PR01183">
    <property type="entry name" value="RIBORDTASEM1"/>
</dbReference>
<dbReference type="Gene3D" id="3.20.70.20">
    <property type="match status" value="1"/>
</dbReference>
<dbReference type="InterPro" id="IPR008926">
    <property type="entry name" value="RNR_R1-su_N"/>
</dbReference>
<evidence type="ECO:0000256" key="4">
    <source>
        <dbReference type="RuleBase" id="RU003410"/>
    </source>
</evidence>
<evidence type="ECO:0000256" key="2">
    <source>
        <dbReference type="ARBA" id="ARBA00012274"/>
    </source>
</evidence>
<dbReference type="Pfam" id="PF02867">
    <property type="entry name" value="Ribonuc_red_lgC"/>
    <property type="match status" value="3"/>
</dbReference>
<dbReference type="InterPro" id="IPR039718">
    <property type="entry name" value="Rrm1"/>
</dbReference>
<keyword evidence="3 4" id="KW-0560">Oxidoreductase</keyword>
<feature type="domain" description="Ribonucleotide reductase large subunit N-terminal" evidence="5">
    <location>
        <begin position="25"/>
        <end position="90"/>
    </location>
</feature>
<evidence type="ECO:0000259" key="6">
    <source>
        <dbReference type="Pfam" id="PF02867"/>
    </source>
</evidence>
<dbReference type="SUPFAM" id="SSF48168">
    <property type="entry name" value="R1 subunit of ribonucleotide reductase, N-terminal domain"/>
    <property type="match status" value="1"/>
</dbReference>
<dbReference type="NCBIfam" id="TIGR02510">
    <property type="entry name" value="NrdE-prime"/>
    <property type="match status" value="1"/>
</dbReference>
<dbReference type="EMBL" id="MG676466">
    <property type="protein sequence ID" value="AUG88535.1"/>
    <property type="molecule type" value="Genomic_DNA"/>
</dbReference>
<sequence>MTSIYEKLSEERKQLQKEGLYPEWFTTGGFQLFKEKYLWEARGLKDTYERIAKTAARHTDDPDKWASKFFDVLWRGWLAASTPVLSNMGTIKGMPVSCSGQYIEDSIDGFYSAYHETAMLTKNGFGTSGYLGDIRPRGSVISTGGKASGTLPIFKHFVQDMRDVAQGTSRRGAWSGHLPIDHGDFYEIVDYLKNFPDDLNIGWNISQDFINRLEAGDTDAVQRFQRAMYVKAITGKGYFFKPDTVNAMNPQMYKDRGLEVKASNLCTEITLFSDADHTFTCVLSSMNLEKYDEWKNTDAVFVSTVFLDCVAQEFIRLAKGQKGFEKSVRFTEASRALGLGALGFHTYLQAKMIPLESFEAHMINLEIFQHLHEEATRATKWMAKAWGEPEWCKGYGVRNTHLLAIAPNTSSALICGGVSQGIEPVVANLYNQPTSAGEIYRVNPVFLNLAKKRVGWTDELVKDLIKSEGSVQHLDWLSPKEKAVFKTAYEVDQAALVRLAAARQPYICQAQSINLFFDANESEAYIAQIHKEALLNPQIKSLYYMRTKAGVQASKGECVACEG</sequence>
<accession>A0A2H5BQE2</accession>
<name>A0A2H5BQE2_9CAUD</name>
<protein>
    <recommendedName>
        <fullName evidence="2 4">Ribonucleoside-diphosphate reductase</fullName>
        <ecNumber evidence="2 4">1.17.4.1</ecNumber>
    </recommendedName>
</protein>
<proteinExistence type="inferred from homology"/>